<evidence type="ECO:0000256" key="1">
    <source>
        <dbReference type="SAM" id="Phobius"/>
    </source>
</evidence>
<dbReference type="CDD" id="cd15482">
    <property type="entry name" value="Sialidase_non-viral"/>
    <property type="match status" value="1"/>
</dbReference>
<protein>
    <submittedName>
        <fullName evidence="3">DUF1080 domain-containing protein</fullName>
    </submittedName>
</protein>
<dbReference type="EMBL" id="JASKHM010000001">
    <property type="protein sequence ID" value="MEQ4481018.1"/>
    <property type="molecule type" value="Genomic_DNA"/>
</dbReference>
<dbReference type="Gene3D" id="2.120.10.10">
    <property type="match status" value="1"/>
</dbReference>
<reference evidence="3 4" key="1">
    <citation type="journal article" date="2023" name="Genome Announc.">
        <title>Pan-Genome Analyses of the Genus Cohnella and Proposal of the Novel Species Cohnella silvisoli sp. nov., Isolated from Forest Soil.</title>
        <authorList>
            <person name="Wang C."/>
            <person name="Mao L."/>
            <person name="Bao G."/>
            <person name="Zhu H."/>
        </authorList>
    </citation>
    <scope>NUCLEOTIDE SEQUENCE [LARGE SCALE GENOMIC DNA]</scope>
    <source>
        <strain evidence="3 4">NL03-T5-1</strain>
    </source>
</reference>
<name>A0ABV1KLS2_9BACL</name>
<feature type="domain" description="3-keto-alpha-glucoside-1,2-lyase/3-keto-2-hydroxy-glucal hydratase" evidence="2">
    <location>
        <begin position="624"/>
        <end position="785"/>
    </location>
</feature>
<dbReference type="InterPro" id="IPR036278">
    <property type="entry name" value="Sialidase_sf"/>
</dbReference>
<accession>A0ABV1KLS2</accession>
<proteinExistence type="predicted"/>
<dbReference type="PANTHER" id="PTHR38792:SF3">
    <property type="entry name" value="BNR_ASP-BOX REPEAT DOMAIN PROTEIN (AFU_ORTHOLOGUE AFUA_7G06430)-RELATED"/>
    <property type="match status" value="1"/>
</dbReference>
<feature type="domain" description="3-keto-alpha-glucoside-1,2-lyase/3-keto-2-hydroxy-glucal hydratase" evidence="2">
    <location>
        <begin position="445"/>
        <end position="607"/>
    </location>
</feature>
<keyword evidence="1" id="KW-0812">Transmembrane</keyword>
<sequence>MNKAAFEPLGDSKGRVWTVDQNGRHRRLSAPLLAMMLVFALMLTMMPMTSVNANTNGNVLYQSANQTTEFLAYNRVIRLQNSGSANGTLLATFERSFSDGSPSALLIRKSTDDGATWTTAATVGDGQTGAGHPASYMFQPMLYEFPKTIAGYAAGTLLLTVNVRGGVPFQSNFQMWRSTDHGATWSFISTYQTGVIWEPFIFLDDSDRLAVYFADERQAPTYSQFVARITSTDGGNTWSANPNGSTSFGAGLERVVGMPDQTQRPGMPTLVRGYGNLTYLAYEVCFTPRSACEAYIKKSTDGGQTWDSPVSNVGTFVTTSDGRYLGSSPYITWSPEGGPYGQLMMAGMRTRLVSNNQFTTEDYQSVFINTNQGVGNWSWMPAPFMIQNPGNQCFTNYSPSLLPSADGLSLRYTAPSQGSLPCSERTNSTSAGVLPYTADFSNGNPGWVNYGGTWSASGGVLTNSSNNWNGEKTVAGSTGWSDYTVKGEMNFSDPAGHTGFLVRASNPAVGVDSLNGYFVAIKVGGVMVGRQANNWTNLQSSAASITTGQWYTVTVKVSGHLLRIIVQRSSDLVTLTDFTVSDPTGPLNGAIGLRQNGTPSQYRNISVTAPSLPYTASFTASDPGWASYGGTWTSSGGIYSNASSNWNGEKSVTGSTTWGDYTLKGEVNFANASGHSGFLVRVSNPAVGVDSLNGYFVAMYVGGVMVGREENNWTLLQNNAASIVAGQWYTVTIKVSGHTIRSIVQRSSDLVTLTDFTVTDPAGPLKGEIGVRQMGTSTQWRNITVVTP</sequence>
<gene>
    <name evidence="3" type="ORF">QJS35_01275</name>
</gene>
<evidence type="ECO:0000313" key="3">
    <source>
        <dbReference type="EMBL" id="MEQ4481018.1"/>
    </source>
</evidence>
<keyword evidence="1" id="KW-1133">Transmembrane helix</keyword>
<keyword evidence="1" id="KW-0472">Membrane</keyword>
<evidence type="ECO:0000259" key="2">
    <source>
        <dbReference type="Pfam" id="PF06439"/>
    </source>
</evidence>
<dbReference type="Pfam" id="PF06439">
    <property type="entry name" value="3keto-disac_hyd"/>
    <property type="match status" value="2"/>
</dbReference>
<evidence type="ECO:0000313" key="4">
    <source>
        <dbReference type="Proteomes" id="UP001493487"/>
    </source>
</evidence>
<dbReference type="RefSeq" id="WP_232182689.1">
    <property type="nucleotide sequence ID" value="NZ_JAIOAP010000001.1"/>
</dbReference>
<dbReference type="PANTHER" id="PTHR38792">
    <property type="entry name" value="BNR/ASP-BOX REPEAT DOMAIN PROTEIN (AFU_ORTHOLOGUE AFUA_7G06430)-RELATED"/>
    <property type="match status" value="1"/>
</dbReference>
<dbReference type="Proteomes" id="UP001493487">
    <property type="component" value="Unassembled WGS sequence"/>
</dbReference>
<comment type="caution">
    <text evidence="3">The sequence shown here is derived from an EMBL/GenBank/DDBJ whole genome shotgun (WGS) entry which is preliminary data.</text>
</comment>
<dbReference type="Gene3D" id="2.60.120.560">
    <property type="entry name" value="Exo-inulinase, domain 1"/>
    <property type="match status" value="2"/>
</dbReference>
<dbReference type="SUPFAM" id="SSF50939">
    <property type="entry name" value="Sialidases"/>
    <property type="match status" value="1"/>
</dbReference>
<keyword evidence="4" id="KW-1185">Reference proteome</keyword>
<organism evidence="3 4">
    <name type="scientific">Cohnella silvisoli</name>
    <dbReference type="NCBI Taxonomy" id="2873699"/>
    <lineage>
        <taxon>Bacteria</taxon>
        <taxon>Bacillati</taxon>
        <taxon>Bacillota</taxon>
        <taxon>Bacilli</taxon>
        <taxon>Bacillales</taxon>
        <taxon>Paenibacillaceae</taxon>
        <taxon>Cohnella</taxon>
    </lineage>
</organism>
<feature type="transmembrane region" description="Helical" evidence="1">
    <location>
        <begin position="30"/>
        <end position="48"/>
    </location>
</feature>
<dbReference type="InterPro" id="IPR010496">
    <property type="entry name" value="AL/BT2_dom"/>
</dbReference>